<accession>A0ABY8LVW2</accession>
<gene>
    <name evidence="1" type="ORF">QEO92_15630</name>
</gene>
<dbReference type="EMBL" id="CP123000">
    <property type="protein sequence ID" value="WGI66464.1"/>
    <property type="molecule type" value="Genomic_DNA"/>
</dbReference>
<evidence type="ECO:0000313" key="2">
    <source>
        <dbReference type="Proteomes" id="UP001227095"/>
    </source>
</evidence>
<reference evidence="1 2" key="1">
    <citation type="submission" date="2023-04" db="EMBL/GenBank/DDBJ databases">
        <title>Neorhizobium petrolearium OS53, complete genome.</title>
        <authorList>
            <person name="Yu T."/>
        </authorList>
    </citation>
    <scope>NUCLEOTIDE SEQUENCE [LARGE SCALE GENOMIC DNA]</scope>
    <source>
        <strain evidence="1 2">OS53</strain>
    </source>
</reference>
<sequence length="149" mass="16502">MRGPLRRSSFGRDKASAYHIRPLITGEGKRKTAFALALLFLATGSNADAQISVIDGVYGDEGGCRFARTNEWEEFFATLTDESVTTALSHCEFKGMAKPIVGGFRTEAVCDEEGEEQRHESVIDILRNGDVYTVRFADGLEWGPFTKCR</sequence>
<organism evidence="1 2">
    <name type="scientific">Neorhizobium petrolearium</name>
    <dbReference type="NCBI Taxonomy" id="515361"/>
    <lineage>
        <taxon>Bacteria</taxon>
        <taxon>Pseudomonadati</taxon>
        <taxon>Pseudomonadota</taxon>
        <taxon>Alphaproteobacteria</taxon>
        <taxon>Hyphomicrobiales</taxon>
        <taxon>Rhizobiaceae</taxon>
        <taxon>Rhizobium/Agrobacterium group</taxon>
        <taxon>Neorhizobium</taxon>
    </lineage>
</organism>
<dbReference type="Proteomes" id="UP001227095">
    <property type="component" value="Chromosome"/>
</dbReference>
<evidence type="ECO:0008006" key="3">
    <source>
        <dbReference type="Google" id="ProtNLM"/>
    </source>
</evidence>
<proteinExistence type="predicted"/>
<evidence type="ECO:0000313" key="1">
    <source>
        <dbReference type="EMBL" id="WGI66464.1"/>
    </source>
</evidence>
<name>A0ABY8LVW2_9HYPH</name>
<keyword evidence="2" id="KW-1185">Reference proteome</keyword>
<dbReference type="RefSeq" id="WP_227703648.1">
    <property type="nucleotide sequence ID" value="NZ_CP123000.1"/>
</dbReference>
<protein>
    <recommendedName>
        <fullName evidence="3">DUF3617 family protein</fullName>
    </recommendedName>
</protein>